<keyword evidence="2" id="KW-1185">Reference proteome</keyword>
<gene>
    <name evidence="1" type="ORF">B1806_07850</name>
</gene>
<organism evidence="1 2">
    <name type="scientific">Metallibacterium scheffleri</name>
    <dbReference type="NCBI Taxonomy" id="993689"/>
    <lineage>
        <taxon>Bacteria</taxon>
        <taxon>Pseudomonadati</taxon>
        <taxon>Pseudomonadota</taxon>
        <taxon>Gammaproteobacteria</taxon>
        <taxon>Lysobacterales</taxon>
        <taxon>Rhodanobacteraceae</taxon>
        <taxon>Metallibacterium</taxon>
    </lineage>
</organism>
<dbReference type="EMBL" id="MWQO01000025">
    <property type="protein sequence ID" value="THD10497.1"/>
    <property type="molecule type" value="Genomic_DNA"/>
</dbReference>
<dbReference type="RefSeq" id="WP_081127436.1">
    <property type="nucleotide sequence ID" value="NZ_LDOS01000002.1"/>
</dbReference>
<protein>
    <submittedName>
        <fullName evidence="1">Uncharacterized protein</fullName>
    </submittedName>
</protein>
<proteinExistence type="predicted"/>
<sequence>MDAKAKEQQELVAKIRQEIADDDSDFASLDAVWDSAYHAYQDMRDDLPTTSRYSYVLAAVARWVLDVGAYPPPELMIALAMLFKQYMDAAGDLDLEAVYFGRPPQRLGTYARRAVRESAALPIDMAFLFAFCAAKNSGLSDAMSAEAAQARVERDHGECPDAETMLRRMRREKAQARTK</sequence>
<name>A0A4S3KNG9_9GAMM</name>
<evidence type="ECO:0000313" key="1">
    <source>
        <dbReference type="EMBL" id="THD10497.1"/>
    </source>
</evidence>
<dbReference type="STRING" id="993689.GCA_002077135_02101"/>
<comment type="caution">
    <text evidence="1">The sequence shown here is derived from an EMBL/GenBank/DDBJ whole genome shotgun (WGS) entry which is preliminary data.</text>
</comment>
<dbReference type="Proteomes" id="UP000307749">
    <property type="component" value="Unassembled WGS sequence"/>
</dbReference>
<dbReference type="AlphaFoldDB" id="A0A4S3KNG9"/>
<accession>A0A4S3KNG9</accession>
<reference evidence="1 2" key="1">
    <citation type="submission" date="2017-02" db="EMBL/GenBank/DDBJ databases">
        <title>Whole genome sequencing of Metallibacterium scheffleri DSM 24874 (T).</title>
        <authorList>
            <person name="Kumar S."/>
            <person name="Patil P."/>
            <person name="Patil P.B."/>
        </authorList>
    </citation>
    <scope>NUCLEOTIDE SEQUENCE [LARGE SCALE GENOMIC DNA]</scope>
    <source>
        <strain evidence="1 2">DSM 24874</strain>
    </source>
</reference>
<evidence type="ECO:0000313" key="2">
    <source>
        <dbReference type="Proteomes" id="UP000307749"/>
    </source>
</evidence>
<dbReference type="OrthoDB" id="7068324at2"/>